<keyword evidence="1" id="KW-0472">Membrane</keyword>
<dbReference type="STRING" id="1792845.BC343_10050"/>
<dbReference type="RefSeq" id="WP_078349725.1">
    <property type="nucleotide sequence ID" value="NZ_MBTF01000034.1"/>
</dbReference>
<dbReference type="AlphaFoldDB" id="A0A1S9PAP0"/>
<keyword evidence="1" id="KW-0812">Transmembrane</keyword>
<comment type="caution">
    <text evidence="2">The sequence shown here is derived from an EMBL/GenBank/DDBJ whole genome shotgun (WGS) entry which is preliminary data.</text>
</comment>
<evidence type="ECO:0000313" key="3">
    <source>
        <dbReference type="Proteomes" id="UP000189739"/>
    </source>
</evidence>
<keyword evidence="3" id="KW-1185">Reference proteome</keyword>
<accession>A0A1S9PAP0</accession>
<gene>
    <name evidence="2" type="ORF">BC343_10050</name>
</gene>
<sequence length="161" mass="18270">MRTNNRQQTVVKKLYWFLFEYDLNQGTCTPLAKKAATQRVRLFSDLSKLVLFAYVLMMFNMVIPVAADALAHTFWEKEHLAGEHQQNGNKHVELTIAKMENSGAKGKPAATKTSTEDITHLLFVKDASGLMHFSTVDKMYPSYLVSYQPSVPDTDYPPPRV</sequence>
<evidence type="ECO:0000256" key="1">
    <source>
        <dbReference type="SAM" id="Phobius"/>
    </source>
</evidence>
<keyword evidence="1" id="KW-1133">Transmembrane helix</keyword>
<evidence type="ECO:0000313" key="2">
    <source>
        <dbReference type="EMBL" id="OOQ57999.1"/>
    </source>
</evidence>
<proteinExistence type="predicted"/>
<name>A0A1S9PAP0_9SPHI</name>
<protein>
    <submittedName>
        <fullName evidence="2">Uncharacterized protein</fullName>
    </submittedName>
</protein>
<organism evidence="2 3">
    <name type="scientific">Mucilaginibacter pedocola</name>
    <dbReference type="NCBI Taxonomy" id="1792845"/>
    <lineage>
        <taxon>Bacteria</taxon>
        <taxon>Pseudomonadati</taxon>
        <taxon>Bacteroidota</taxon>
        <taxon>Sphingobacteriia</taxon>
        <taxon>Sphingobacteriales</taxon>
        <taxon>Sphingobacteriaceae</taxon>
        <taxon>Mucilaginibacter</taxon>
    </lineage>
</organism>
<dbReference type="OrthoDB" id="666573at2"/>
<dbReference type="Proteomes" id="UP000189739">
    <property type="component" value="Unassembled WGS sequence"/>
</dbReference>
<feature type="transmembrane region" description="Helical" evidence="1">
    <location>
        <begin position="49"/>
        <end position="67"/>
    </location>
</feature>
<dbReference type="EMBL" id="MBTF01000034">
    <property type="protein sequence ID" value="OOQ57999.1"/>
    <property type="molecule type" value="Genomic_DNA"/>
</dbReference>
<reference evidence="2 3" key="1">
    <citation type="submission" date="2016-07" db="EMBL/GenBank/DDBJ databases">
        <title>Genomic analysis of zinc-resistant bacterium Mucilaginibacter pedocola TBZ30.</title>
        <authorList>
            <person name="Huang J."/>
            <person name="Tang J."/>
        </authorList>
    </citation>
    <scope>NUCLEOTIDE SEQUENCE [LARGE SCALE GENOMIC DNA]</scope>
    <source>
        <strain evidence="2 3">TBZ30</strain>
    </source>
</reference>